<dbReference type="EMBL" id="FQXG01000004">
    <property type="protein sequence ID" value="SHH74521.1"/>
    <property type="molecule type" value="Genomic_DNA"/>
</dbReference>
<dbReference type="Proteomes" id="UP000184268">
    <property type="component" value="Unassembled WGS sequence"/>
</dbReference>
<evidence type="ECO:0000256" key="1">
    <source>
        <dbReference type="ARBA" id="ARBA00004196"/>
    </source>
</evidence>
<dbReference type="RefSeq" id="WP_067656604.1">
    <property type="nucleotide sequence ID" value="NZ_FQXG01000004.1"/>
</dbReference>
<keyword evidence="3" id="KW-0732">Signal</keyword>
<dbReference type="Pfam" id="PF00532">
    <property type="entry name" value="Peripla_BP_1"/>
    <property type="match status" value="1"/>
</dbReference>
<evidence type="ECO:0000256" key="3">
    <source>
        <dbReference type="ARBA" id="ARBA00022729"/>
    </source>
</evidence>
<dbReference type="InterPro" id="IPR001761">
    <property type="entry name" value="Peripla_BP/Lac1_sug-bd_dom"/>
</dbReference>
<dbReference type="PANTHER" id="PTHR46847:SF1">
    <property type="entry name" value="D-ALLOSE-BINDING PERIPLASMIC PROTEIN-RELATED"/>
    <property type="match status" value="1"/>
</dbReference>
<comment type="subcellular location">
    <subcellularLocation>
        <location evidence="1">Cell envelope</location>
    </subcellularLocation>
</comment>
<organism evidence="6 7">
    <name type="scientific">Ferrimonas marina</name>
    <dbReference type="NCBI Taxonomy" id="299255"/>
    <lineage>
        <taxon>Bacteria</taxon>
        <taxon>Pseudomonadati</taxon>
        <taxon>Pseudomonadota</taxon>
        <taxon>Gammaproteobacteria</taxon>
        <taxon>Alteromonadales</taxon>
        <taxon>Ferrimonadaceae</taxon>
        <taxon>Ferrimonas</taxon>
    </lineage>
</organism>
<dbReference type="PANTHER" id="PTHR46847">
    <property type="entry name" value="D-ALLOSE-BINDING PERIPLASMIC PROTEIN-RELATED"/>
    <property type="match status" value="1"/>
</dbReference>
<gene>
    <name evidence="6" type="ORF">SAMN02745129_2775</name>
</gene>
<evidence type="ECO:0000313" key="6">
    <source>
        <dbReference type="EMBL" id="SHH74521.1"/>
    </source>
</evidence>
<name>A0A1M5VH34_9GAMM</name>
<sequence length="342" mass="37456">MLFPSWLGLLTLLSVQLWQPGNQQPQQAVPWSLLTSVQAPYQLCALLPHLKDTYWLSVHAGMVEQAQALGVGLITMEAGGYDHQATQLAQLARCRQQGSDAVLLGSVRYRLAEEIKIAAQQLPVIAVVNEVEPGYLAGLVGASWYQVGVNLAQVINQKPGHQTLVLMFGPSERGGNRFIEQGLRDTLNPEAKILAKLHGENSLAVQRRLLRRYLAQSEPPDWLLCGALCAESAMSEPLLEAHGTHILSSYLSHSTYQGLRFDRLAFSNDDQMRTQGRLAVDLALRALQGESLPAAMGPPLRGLTPGNLSPARQRQVEQQSLSPPDFQAQFQLAPRVTPAANR</sequence>
<evidence type="ECO:0000313" key="7">
    <source>
        <dbReference type="Proteomes" id="UP000184268"/>
    </source>
</evidence>
<evidence type="ECO:0000256" key="2">
    <source>
        <dbReference type="ARBA" id="ARBA00007639"/>
    </source>
</evidence>
<accession>A0A1M5VH34</accession>
<feature type="compositionally biased region" description="Polar residues" evidence="4">
    <location>
        <begin position="306"/>
        <end position="322"/>
    </location>
</feature>
<protein>
    <submittedName>
        <fullName evidence="6">Protein TorT</fullName>
    </submittedName>
</protein>
<dbReference type="Gene3D" id="3.40.50.2300">
    <property type="match status" value="2"/>
</dbReference>
<feature type="domain" description="Periplasmic binding protein/LacI sugar binding" evidence="5">
    <location>
        <begin position="42"/>
        <end position="300"/>
    </location>
</feature>
<dbReference type="STRING" id="299255.SAMN02745129_2775"/>
<dbReference type="GO" id="GO:0030313">
    <property type="term" value="C:cell envelope"/>
    <property type="evidence" value="ECO:0007669"/>
    <property type="project" value="UniProtKB-SubCell"/>
</dbReference>
<feature type="region of interest" description="Disordered" evidence="4">
    <location>
        <begin position="293"/>
        <end position="342"/>
    </location>
</feature>
<dbReference type="OrthoDB" id="9773673at2"/>
<dbReference type="SUPFAM" id="SSF53822">
    <property type="entry name" value="Periplasmic binding protein-like I"/>
    <property type="match status" value="1"/>
</dbReference>
<dbReference type="InterPro" id="IPR028082">
    <property type="entry name" value="Peripla_BP_I"/>
</dbReference>
<reference evidence="6 7" key="1">
    <citation type="submission" date="2016-11" db="EMBL/GenBank/DDBJ databases">
        <authorList>
            <person name="Jaros S."/>
            <person name="Januszkiewicz K."/>
            <person name="Wedrychowicz H."/>
        </authorList>
    </citation>
    <scope>NUCLEOTIDE SEQUENCE [LARGE SCALE GENOMIC DNA]</scope>
    <source>
        <strain evidence="6 7">DSM 16917</strain>
    </source>
</reference>
<comment type="similarity">
    <text evidence="2">Belongs to the bacterial solute-binding protein 2 family.</text>
</comment>
<dbReference type="NCBIfam" id="NF008185">
    <property type="entry name" value="PRK10936.1"/>
    <property type="match status" value="1"/>
</dbReference>
<keyword evidence="7" id="KW-1185">Reference proteome</keyword>
<evidence type="ECO:0000256" key="4">
    <source>
        <dbReference type="SAM" id="MobiDB-lite"/>
    </source>
</evidence>
<proteinExistence type="inferred from homology"/>
<dbReference type="AlphaFoldDB" id="A0A1M5VH34"/>
<evidence type="ECO:0000259" key="5">
    <source>
        <dbReference type="Pfam" id="PF00532"/>
    </source>
</evidence>